<comment type="catalytic activity">
    <reaction evidence="5 8">
        <text>a (3R)-hydroxyacyl-[ACP] + NADP(+) = a 3-oxoacyl-[ACP] + NADPH + H(+)</text>
        <dbReference type="Rhea" id="RHEA:17397"/>
        <dbReference type="Rhea" id="RHEA-COMP:9916"/>
        <dbReference type="Rhea" id="RHEA-COMP:9945"/>
        <dbReference type="ChEBI" id="CHEBI:15378"/>
        <dbReference type="ChEBI" id="CHEBI:57783"/>
        <dbReference type="ChEBI" id="CHEBI:58349"/>
        <dbReference type="ChEBI" id="CHEBI:78776"/>
        <dbReference type="ChEBI" id="CHEBI:78827"/>
        <dbReference type="EC" id="1.1.1.100"/>
    </reaction>
</comment>
<dbReference type="InterPro" id="IPR057326">
    <property type="entry name" value="KR_dom"/>
</dbReference>
<dbReference type="GO" id="GO:0004316">
    <property type="term" value="F:3-oxoacyl-[acyl-carrier-protein] reductase (NADPH) activity"/>
    <property type="evidence" value="ECO:0007669"/>
    <property type="project" value="UniProtKB-UniRule"/>
</dbReference>
<dbReference type="EMBL" id="JAMXLR010000077">
    <property type="protein sequence ID" value="MCO6046780.1"/>
    <property type="molecule type" value="Genomic_DNA"/>
</dbReference>
<evidence type="ECO:0000256" key="5">
    <source>
        <dbReference type="ARBA" id="ARBA00048508"/>
    </source>
</evidence>
<keyword evidence="8" id="KW-0444">Lipid biosynthesis</keyword>
<evidence type="ECO:0000256" key="1">
    <source>
        <dbReference type="ARBA" id="ARBA00002607"/>
    </source>
</evidence>
<dbReference type="GO" id="GO:0051287">
    <property type="term" value="F:NAD binding"/>
    <property type="evidence" value="ECO:0007669"/>
    <property type="project" value="UniProtKB-UniRule"/>
</dbReference>
<keyword evidence="8" id="KW-0275">Fatty acid biosynthesis</keyword>
<keyword evidence="8" id="KW-0276">Fatty acid metabolism</keyword>
<organism evidence="10 11">
    <name type="scientific">Aeoliella straminimaris</name>
    <dbReference type="NCBI Taxonomy" id="2954799"/>
    <lineage>
        <taxon>Bacteria</taxon>
        <taxon>Pseudomonadati</taxon>
        <taxon>Planctomycetota</taxon>
        <taxon>Planctomycetia</taxon>
        <taxon>Pirellulales</taxon>
        <taxon>Lacipirellulaceae</taxon>
        <taxon>Aeoliella</taxon>
    </lineage>
</organism>
<dbReference type="AlphaFoldDB" id="A0A9X2JI70"/>
<dbReference type="PROSITE" id="PS00061">
    <property type="entry name" value="ADH_SHORT"/>
    <property type="match status" value="1"/>
</dbReference>
<gene>
    <name evidence="10" type="primary">fabG</name>
    <name evidence="10" type="ORF">NG895_23020</name>
</gene>
<dbReference type="EC" id="1.1.1.100" evidence="8"/>
<proteinExistence type="inferred from homology"/>
<feature type="binding site" evidence="7">
    <location>
        <position position="194"/>
    </location>
    <ligand>
        <name>NADP(+)</name>
        <dbReference type="ChEBI" id="CHEBI:58349"/>
    </ligand>
</feature>
<keyword evidence="3 7" id="KW-0521">NADP</keyword>
<evidence type="ECO:0000256" key="2">
    <source>
        <dbReference type="ARBA" id="ARBA00006484"/>
    </source>
</evidence>
<name>A0A9X2JI70_9BACT</name>
<keyword evidence="8" id="KW-0443">Lipid metabolism</keyword>
<evidence type="ECO:0000313" key="10">
    <source>
        <dbReference type="EMBL" id="MCO6046780.1"/>
    </source>
</evidence>
<dbReference type="NCBIfam" id="TIGR01830">
    <property type="entry name" value="3oxo_ACP_reduc"/>
    <property type="match status" value="1"/>
</dbReference>
<dbReference type="GO" id="GO:0006633">
    <property type="term" value="P:fatty acid biosynthetic process"/>
    <property type="evidence" value="ECO:0007669"/>
    <property type="project" value="UniProtKB-KW"/>
</dbReference>
<evidence type="ECO:0000256" key="3">
    <source>
        <dbReference type="ARBA" id="ARBA00022857"/>
    </source>
</evidence>
<evidence type="ECO:0000256" key="6">
    <source>
        <dbReference type="PIRSR" id="PIRSR611284-1"/>
    </source>
</evidence>
<dbReference type="PRINTS" id="PR00081">
    <property type="entry name" value="GDHRDH"/>
</dbReference>
<dbReference type="CDD" id="cd05333">
    <property type="entry name" value="BKR_SDR_c"/>
    <property type="match status" value="1"/>
</dbReference>
<dbReference type="PANTHER" id="PTHR42879">
    <property type="entry name" value="3-OXOACYL-(ACYL-CARRIER-PROTEIN) REDUCTASE"/>
    <property type="match status" value="1"/>
</dbReference>
<protein>
    <recommendedName>
        <fullName evidence="8">3-oxoacyl-[acyl-carrier-protein] reductase</fullName>
        <ecNumber evidence="8">1.1.1.100</ecNumber>
    </recommendedName>
</protein>
<dbReference type="PANTHER" id="PTHR42879:SF2">
    <property type="entry name" value="3-OXOACYL-[ACYL-CARRIER-PROTEIN] REDUCTASE FABG"/>
    <property type="match status" value="1"/>
</dbReference>
<feature type="active site" description="Proton acceptor" evidence="6">
    <location>
        <position position="159"/>
    </location>
</feature>
<dbReference type="PRINTS" id="PR00080">
    <property type="entry name" value="SDRFAMILY"/>
</dbReference>
<accession>A0A9X2JI70</accession>
<evidence type="ECO:0000256" key="4">
    <source>
        <dbReference type="ARBA" id="ARBA00023002"/>
    </source>
</evidence>
<comment type="pathway">
    <text evidence="8">Lipid metabolism; fatty acid biosynthesis.</text>
</comment>
<keyword evidence="11" id="KW-1185">Reference proteome</keyword>
<dbReference type="FunFam" id="3.40.50.720:FF:000115">
    <property type="entry name" value="3-oxoacyl-[acyl-carrier-protein] reductase FabG"/>
    <property type="match status" value="1"/>
</dbReference>
<comment type="subunit">
    <text evidence="8">Homotetramer.</text>
</comment>
<dbReference type="SMART" id="SM00822">
    <property type="entry name" value="PKS_KR"/>
    <property type="match status" value="1"/>
</dbReference>
<dbReference type="Proteomes" id="UP001155241">
    <property type="component" value="Unassembled WGS sequence"/>
</dbReference>
<dbReference type="InterPro" id="IPR050259">
    <property type="entry name" value="SDR"/>
</dbReference>
<feature type="binding site" evidence="7">
    <location>
        <begin position="159"/>
        <end position="163"/>
    </location>
    <ligand>
        <name>NADP(+)</name>
        <dbReference type="ChEBI" id="CHEBI:58349"/>
    </ligand>
</feature>
<evidence type="ECO:0000313" key="11">
    <source>
        <dbReference type="Proteomes" id="UP001155241"/>
    </source>
</evidence>
<comment type="function">
    <text evidence="1 8">Catalyzes the NADPH-dependent reduction of beta-ketoacyl-ACP substrates to beta-hydroxyacyl-ACP products, the first reductive step in the elongation cycle of fatty acid biosynthesis.</text>
</comment>
<dbReference type="NCBIfam" id="NF005559">
    <property type="entry name" value="PRK07231.1"/>
    <property type="match status" value="1"/>
</dbReference>
<evidence type="ECO:0000259" key="9">
    <source>
        <dbReference type="SMART" id="SM00822"/>
    </source>
</evidence>
<dbReference type="Gene3D" id="3.40.50.720">
    <property type="entry name" value="NAD(P)-binding Rossmann-like Domain"/>
    <property type="match status" value="1"/>
</dbReference>
<dbReference type="Pfam" id="PF13561">
    <property type="entry name" value="adh_short_C2"/>
    <property type="match status" value="1"/>
</dbReference>
<dbReference type="InterPro" id="IPR036291">
    <property type="entry name" value="NAD(P)-bd_dom_sf"/>
</dbReference>
<reference evidence="10" key="1">
    <citation type="submission" date="2022-06" db="EMBL/GenBank/DDBJ databases">
        <title>Aeoliella straminimaris, a novel planctomycete from sediments.</title>
        <authorList>
            <person name="Vitorino I.R."/>
            <person name="Lage O.M."/>
        </authorList>
    </citation>
    <scope>NUCLEOTIDE SEQUENCE</scope>
    <source>
        <strain evidence="10">ICT_H6.2</strain>
    </source>
</reference>
<dbReference type="InterPro" id="IPR020904">
    <property type="entry name" value="Sc_DH/Rdtase_CS"/>
</dbReference>
<comment type="caution">
    <text evidence="10">The sequence shown here is derived from an EMBL/GenBank/DDBJ whole genome shotgun (WGS) entry which is preliminary data.</text>
</comment>
<evidence type="ECO:0000256" key="8">
    <source>
        <dbReference type="RuleBase" id="RU366074"/>
    </source>
</evidence>
<sequence>MPSLTVDLSGQTALVTGASQGIGKAIALSLAASGAKVACLARNAEKLASTVDEIKQAGGEAIVIAADATDSEAAQAAVDKVVEEWGQLDILVNNAGITRDTLLPRMSDEDWDAVMATNLRSVFLYTRAGAGAMMRAKKGRIINISSVSGLMGNPGQANYSASKAGIIGFTQTVARELGSKRRQITVNAICPGFIASDMTEALGPALEQMVKEKIPLGRLGEADEIAQSVLYLASDAGSYITGQVLVVDGGLTA</sequence>
<comment type="similarity">
    <text evidence="2 8">Belongs to the short-chain dehydrogenases/reductases (SDR) family.</text>
</comment>
<feature type="domain" description="Ketoreductase" evidence="9">
    <location>
        <begin position="11"/>
        <end position="192"/>
    </location>
</feature>
<dbReference type="RefSeq" id="WP_252854892.1">
    <property type="nucleotide sequence ID" value="NZ_JAMXLR010000077.1"/>
</dbReference>
<keyword evidence="4 8" id="KW-0560">Oxidoreductase</keyword>
<dbReference type="InterPro" id="IPR011284">
    <property type="entry name" value="3oxo_ACP_reduc"/>
</dbReference>
<dbReference type="NCBIfam" id="NF009466">
    <property type="entry name" value="PRK12826.1-2"/>
    <property type="match status" value="1"/>
</dbReference>
<evidence type="ECO:0000256" key="7">
    <source>
        <dbReference type="PIRSR" id="PIRSR611284-2"/>
    </source>
</evidence>
<dbReference type="SUPFAM" id="SSF51735">
    <property type="entry name" value="NAD(P)-binding Rossmann-fold domains"/>
    <property type="match status" value="1"/>
</dbReference>
<dbReference type="InterPro" id="IPR002347">
    <property type="entry name" value="SDR_fam"/>
</dbReference>
<feature type="binding site" evidence="7">
    <location>
        <position position="94"/>
    </location>
    <ligand>
        <name>NADP(+)</name>
        <dbReference type="ChEBI" id="CHEBI:58349"/>
    </ligand>
</feature>